<proteinExistence type="predicted"/>
<evidence type="ECO:0000313" key="1">
    <source>
        <dbReference type="EMBL" id="GAA2623448.1"/>
    </source>
</evidence>
<dbReference type="Proteomes" id="UP001501447">
    <property type="component" value="Unassembled WGS sequence"/>
</dbReference>
<dbReference type="InterPro" id="IPR041492">
    <property type="entry name" value="HAD_2"/>
</dbReference>
<keyword evidence="1" id="KW-0378">Hydrolase</keyword>
<dbReference type="InterPro" id="IPR023214">
    <property type="entry name" value="HAD_sf"/>
</dbReference>
<dbReference type="InterPro" id="IPR036412">
    <property type="entry name" value="HAD-like_sf"/>
</dbReference>
<reference evidence="1 2" key="1">
    <citation type="journal article" date="2019" name="Int. J. Syst. Evol. Microbiol.">
        <title>The Global Catalogue of Microorganisms (GCM) 10K type strain sequencing project: providing services to taxonomists for standard genome sequencing and annotation.</title>
        <authorList>
            <consortium name="The Broad Institute Genomics Platform"/>
            <consortium name="The Broad Institute Genome Sequencing Center for Infectious Disease"/>
            <person name="Wu L."/>
            <person name="Ma J."/>
        </authorList>
    </citation>
    <scope>NUCLEOTIDE SEQUENCE [LARGE SCALE GENOMIC DNA]</scope>
    <source>
        <strain evidence="1 2">JCM 16373</strain>
    </source>
</reference>
<evidence type="ECO:0000313" key="2">
    <source>
        <dbReference type="Proteomes" id="UP001501447"/>
    </source>
</evidence>
<dbReference type="SUPFAM" id="SSF56784">
    <property type="entry name" value="HAD-like"/>
    <property type="match status" value="1"/>
</dbReference>
<dbReference type="InterPro" id="IPR006439">
    <property type="entry name" value="HAD-SF_hydro_IA"/>
</dbReference>
<dbReference type="Pfam" id="PF13419">
    <property type="entry name" value="HAD_2"/>
    <property type="match status" value="1"/>
</dbReference>
<sequence>MHALVGSAKSVLLDFDGPVCDLFHSRRPGGIAARLRCAYDMDGSLPPDDDPQTVLAAAFENPALVADGTALRIEQALTREEMTAAEGAYPTGYADRLIRTLHATGRGLAVTTNNSREAVERYLAARDLLKPFEGHVHGRLYDGDGLRMKPDPDCLLRALASTGVAAQDSVMIGDAPRDLAAARAAGVAFVGYAPHGKRKERELREAGAAHIVSSLREVLLAVDPCAHV</sequence>
<dbReference type="PANTHER" id="PTHR43434">
    <property type="entry name" value="PHOSPHOGLYCOLATE PHOSPHATASE"/>
    <property type="match status" value="1"/>
</dbReference>
<dbReference type="InterPro" id="IPR050155">
    <property type="entry name" value="HAD-like_hydrolase_sf"/>
</dbReference>
<dbReference type="RefSeq" id="WP_344567889.1">
    <property type="nucleotide sequence ID" value="NZ_BAAARJ010000013.1"/>
</dbReference>
<dbReference type="PANTHER" id="PTHR43434:SF1">
    <property type="entry name" value="PHOSPHOGLYCOLATE PHOSPHATASE"/>
    <property type="match status" value="1"/>
</dbReference>
<name>A0ABN3QDA6_9ACTN</name>
<dbReference type="Gene3D" id="3.40.50.1000">
    <property type="entry name" value="HAD superfamily/HAD-like"/>
    <property type="match status" value="1"/>
</dbReference>
<dbReference type="EMBL" id="BAAARJ010000013">
    <property type="protein sequence ID" value="GAA2623448.1"/>
    <property type="molecule type" value="Genomic_DNA"/>
</dbReference>
<accession>A0ABN3QDA6</accession>
<dbReference type="CDD" id="cd01427">
    <property type="entry name" value="HAD_like"/>
    <property type="match status" value="1"/>
</dbReference>
<dbReference type="NCBIfam" id="TIGR01509">
    <property type="entry name" value="HAD-SF-IA-v3"/>
    <property type="match status" value="1"/>
</dbReference>
<gene>
    <name evidence="1" type="ORF">GCM10009863_42270</name>
</gene>
<organism evidence="1 2">
    <name type="scientific">Streptomyces axinellae</name>
    <dbReference type="NCBI Taxonomy" id="552788"/>
    <lineage>
        <taxon>Bacteria</taxon>
        <taxon>Bacillati</taxon>
        <taxon>Actinomycetota</taxon>
        <taxon>Actinomycetes</taxon>
        <taxon>Kitasatosporales</taxon>
        <taxon>Streptomycetaceae</taxon>
        <taxon>Streptomyces</taxon>
    </lineage>
</organism>
<keyword evidence="2" id="KW-1185">Reference proteome</keyword>
<comment type="caution">
    <text evidence="1">The sequence shown here is derived from an EMBL/GenBank/DDBJ whole genome shotgun (WGS) entry which is preliminary data.</text>
</comment>
<dbReference type="GO" id="GO:0016787">
    <property type="term" value="F:hydrolase activity"/>
    <property type="evidence" value="ECO:0007669"/>
    <property type="project" value="UniProtKB-KW"/>
</dbReference>
<protein>
    <submittedName>
        <fullName evidence="1">HAD family hydrolase</fullName>
    </submittedName>
</protein>